<dbReference type="InterPro" id="IPR011990">
    <property type="entry name" value="TPR-like_helical_dom_sf"/>
</dbReference>
<keyword evidence="5" id="KW-1185">Reference proteome</keyword>
<dbReference type="Gene3D" id="3.40.50.300">
    <property type="entry name" value="P-loop containing nucleotide triphosphate hydrolases"/>
    <property type="match status" value="1"/>
</dbReference>
<dbReference type="Pfam" id="PF13432">
    <property type="entry name" value="TPR_16"/>
    <property type="match status" value="2"/>
</dbReference>
<dbReference type="InterPro" id="IPR051685">
    <property type="entry name" value="Ycf3/AcsC/BcsC/TPR_MFPF"/>
</dbReference>
<evidence type="ECO:0000256" key="1">
    <source>
        <dbReference type="ARBA" id="ARBA00022737"/>
    </source>
</evidence>
<dbReference type="SUPFAM" id="SSF48452">
    <property type="entry name" value="TPR-like"/>
    <property type="match status" value="2"/>
</dbReference>
<proteinExistence type="predicted"/>
<dbReference type="PANTHER" id="PTHR44943">
    <property type="entry name" value="CELLULOSE SYNTHASE OPERON PROTEIN C"/>
    <property type="match status" value="1"/>
</dbReference>
<dbReference type="PROSITE" id="PS50005">
    <property type="entry name" value="TPR"/>
    <property type="match status" value="4"/>
</dbReference>
<feature type="repeat" description="TPR" evidence="3">
    <location>
        <begin position="333"/>
        <end position="366"/>
    </location>
</feature>
<sequence>MHQNGQYEQAAALYDGVLETGPNANALHLRGLVDHQTGHPQAAKLRMEQALQLQPEAAVIHANLGAVLLSLDDIQGAEREFRFACQRAPEMAGVWRNLAQLLINQSRLGEAQLILQQAVQHHPHDAACQHQLGIVYERNGRLEQAAAAYQAAIEIDPQQVRVCNDLGGVLHKLGRIAESVAAFQQATQADPQFAAAWSNLSGALHSARRFDEASHAAQQALQLRPGFAGANFNYGNILRDTGKPEQALLHYGRALESQPENVDFLLNSASVLNTLGQFEEAAACCRKIIAIEPKHARAHYSLFTFTPHDVTDDEVTQLSQLLADPSLRNEEKSAAHFSLGKRFDRLEQYDNAFHHFSLANRHSPRHGKFELTRLRELVDRMCAVFSADLLQNPPFQGSESAQPIFILGMPRSGSTLVEQILTSHSQVSGAGECDGMRMLINQHLRPMHVNASGEPIDFPDAEVIQHITQAQADEMAAQYLTRLREQGGEDLFLTDKMPSNAFQIGLIHLFFPRATIIYTQRDPRDIGLSCYFQNFNVGHEFSFDLRHTGQFYREHARIMRHWHAVSPRPIHVVEYERLVNDQERETRRLIEQICQLPWEDRCLRFQDNPRAVQTASLWQVRQPIYQKSVSKWKHYAPHLGPLFEELDDKEQSAA</sequence>
<name>F0SMK2_RUBBR</name>
<dbReference type="STRING" id="756272.Plabr_0134"/>
<reference evidence="5" key="1">
    <citation type="submission" date="2011-02" db="EMBL/GenBank/DDBJ databases">
        <title>The complete genome of Planctomyces brasiliensis DSM 5305.</title>
        <authorList>
            <person name="Lucas S."/>
            <person name="Copeland A."/>
            <person name="Lapidus A."/>
            <person name="Bruce D."/>
            <person name="Goodwin L."/>
            <person name="Pitluck S."/>
            <person name="Kyrpides N."/>
            <person name="Mavromatis K."/>
            <person name="Pagani I."/>
            <person name="Ivanova N."/>
            <person name="Ovchinnikova G."/>
            <person name="Lu M."/>
            <person name="Detter J.C."/>
            <person name="Han C."/>
            <person name="Land M."/>
            <person name="Hauser L."/>
            <person name="Markowitz V."/>
            <person name="Cheng J.-F."/>
            <person name="Hugenholtz P."/>
            <person name="Woyke T."/>
            <person name="Wu D."/>
            <person name="Tindall B."/>
            <person name="Pomrenke H.G."/>
            <person name="Brambilla E."/>
            <person name="Klenk H.-P."/>
            <person name="Eisen J.A."/>
        </authorList>
    </citation>
    <scope>NUCLEOTIDE SEQUENCE [LARGE SCALE GENOMIC DNA]</scope>
    <source>
        <strain evidence="5">ATCC 49424 / DSM 5305 / JCM 21570 / NBRC 103401 / IFAM 1448</strain>
    </source>
</reference>
<dbReference type="PANTHER" id="PTHR44943:SF8">
    <property type="entry name" value="TPR REPEAT-CONTAINING PROTEIN MJ0263"/>
    <property type="match status" value="1"/>
</dbReference>
<protein>
    <submittedName>
        <fullName evidence="4">Sulfotransferase</fullName>
    </submittedName>
</protein>
<dbReference type="Pfam" id="PF13469">
    <property type="entry name" value="Sulfotransfer_3"/>
    <property type="match status" value="1"/>
</dbReference>
<dbReference type="AlphaFoldDB" id="F0SMK2"/>
<gene>
    <name evidence="4" type="ordered locus">Plabr_0134</name>
</gene>
<evidence type="ECO:0000313" key="5">
    <source>
        <dbReference type="Proteomes" id="UP000006860"/>
    </source>
</evidence>
<accession>F0SMK2</accession>
<keyword evidence="1" id="KW-0677">Repeat</keyword>
<dbReference type="Proteomes" id="UP000006860">
    <property type="component" value="Chromosome"/>
</dbReference>
<dbReference type="EMBL" id="CP002546">
    <property type="protein sequence ID" value="ADY57764.1"/>
    <property type="molecule type" value="Genomic_DNA"/>
</dbReference>
<dbReference type="InterPro" id="IPR019734">
    <property type="entry name" value="TPR_rpt"/>
</dbReference>
<dbReference type="SUPFAM" id="SSF52540">
    <property type="entry name" value="P-loop containing nucleoside triphosphate hydrolases"/>
    <property type="match status" value="1"/>
</dbReference>
<feature type="repeat" description="TPR" evidence="3">
    <location>
        <begin position="194"/>
        <end position="227"/>
    </location>
</feature>
<organism evidence="4 5">
    <name type="scientific">Rubinisphaera brasiliensis (strain ATCC 49424 / DSM 5305 / JCM 21570 / IAM 15109 / NBRC 103401 / IFAM 1448)</name>
    <name type="common">Planctomyces brasiliensis</name>
    <dbReference type="NCBI Taxonomy" id="756272"/>
    <lineage>
        <taxon>Bacteria</taxon>
        <taxon>Pseudomonadati</taxon>
        <taxon>Planctomycetota</taxon>
        <taxon>Planctomycetia</taxon>
        <taxon>Planctomycetales</taxon>
        <taxon>Planctomycetaceae</taxon>
        <taxon>Rubinisphaera</taxon>
    </lineage>
</organism>
<evidence type="ECO:0000256" key="3">
    <source>
        <dbReference type="PROSITE-ProRule" id="PRU00339"/>
    </source>
</evidence>
<dbReference type="KEGG" id="pbs:Plabr_0134"/>
<evidence type="ECO:0000313" key="4">
    <source>
        <dbReference type="EMBL" id="ADY57764.1"/>
    </source>
</evidence>
<evidence type="ECO:0000256" key="2">
    <source>
        <dbReference type="ARBA" id="ARBA00022803"/>
    </source>
</evidence>
<dbReference type="PROSITE" id="PS50293">
    <property type="entry name" value="TPR_REGION"/>
    <property type="match status" value="1"/>
</dbReference>
<dbReference type="Gene3D" id="1.25.40.10">
    <property type="entry name" value="Tetratricopeptide repeat domain"/>
    <property type="match status" value="3"/>
</dbReference>
<feature type="repeat" description="TPR" evidence="3">
    <location>
        <begin position="126"/>
        <end position="159"/>
    </location>
</feature>
<dbReference type="SMART" id="SM00028">
    <property type="entry name" value="TPR"/>
    <property type="match status" value="9"/>
</dbReference>
<dbReference type="HOGENOM" id="CLU_017034_0_0_0"/>
<dbReference type="eggNOG" id="COG0457">
    <property type="taxonomic scope" value="Bacteria"/>
</dbReference>
<dbReference type="Pfam" id="PF14559">
    <property type="entry name" value="TPR_19"/>
    <property type="match status" value="1"/>
</dbReference>
<keyword evidence="2 3" id="KW-0802">TPR repeat</keyword>
<dbReference type="InterPro" id="IPR027417">
    <property type="entry name" value="P-loop_NTPase"/>
</dbReference>
<feature type="repeat" description="TPR" evidence="3">
    <location>
        <begin position="228"/>
        <end position="261"/>
    </location>
</feature>